<keyword evidence="3" id="KW-1185">Reference proteome</keyword>
<dbReference type="KEGG" id="aaco:K1I37_15225"/>
<dbReference type="EMBL" id="CP080467">
    <property type="protein sequence ID" value="UNO48024.1"/>
    <property type="molecule type" value="Genomic_DNA"/>
</dbReference>
<accession>T0BU96</accession>
<protein>
    <submittedName>
        <fullName evidence="2">DUF262 domain-containing protein</fullName>
    </submittedName>
</protein>
<evidence type="ECO:0000313" key="2">
    <source>
        <dbReference type="EMBL" id="UNO48024.1"/>
    </source>
</evidence>
<dbReference type="AlphaFoldDB" id="T0BU96"/>
<dbReference type="PANTHER" id="PTHR39639">
    <property type="entry name" value="CHROMOSOME 16, WHOLE GENOME SHOTGUN SEQUENCE"/>
    <property type="match status" value="1"/>
</dbReference>
<proteinExistence type="predicted"/>
<accession>A0A9E7CQK7</accession>
<name>T0BU96_ALIAG</name>
<dbReference type="Pfam" id="PF03235">
    <property type="entry name" value="GmrSD_N"/>
    <property type="match status" value="1"/>
</dbReference>
<gene>
    <name evidence="2" type="ORF">K1I37_15225</name>
</gene>
<dbReference type="PANTHER" id="PTHR39639:SF1">
    <property type="entry name" value="DUF262 DOMAIN-CONTAINING PROTEIN"/>
    <property type="match status" value="1"/>
</dbReference>
<dbReference type="InterPro" id="IPR004919">
    <property type="entry name" value="GmrSD_N"/>
</dbReference>
<dbReference type="eggNOG" id="COG1479">
    <property type="taxonomic scope" value="Bacteria"/>
</dbReference>
<evidence type="ECO:0000259" key="1">
    <source>
        <dbReference type="Pfam" id="PF03235"/>
    </source>
</evidence>
<evidence type="ECO:0000313" key="3">
    <source>
        <dbReference type="Proteomes" id="UP000829401"/>
    </source>
</evidence>
<dbReference type="OrthoDB" id="9770340at2"/>
<feature type="domain" description="GmrSD restriction endonucleases N-terminal" evidence="1">
    <location>
        <begin position="26"/>
        <end position="157"/>
    </location>
</feature>
<dbReference type="Proteomes" id="UP000829401">
    <property type="component" value="Chromosome"/>
</dbReference>
<sequence length="356" mass="40591">MISTSRVSKTVGQIALERKQIRLDIKFQRNDVWKLEDKSLLIHSLTQGYPVPDIYAVDKGDTYLWVLNGKQRTRAILGFIDGEYALADNTPSVELDDEEYEIANLTYKELPEILRQRFNNASIEFVQMRGMTEEQIEEAFIRLNRGIALKPIELTRAMAGSDVIEFVESIVTKPFFTDSVNFTSTMRSRFTHEELILQIMLLVANDGAGADIGGASVKEFVKWLRDTGISDKVSETINVVTDYLGEAFPIVEGAKRETFLRKTHLPNLFIVAMKALELEVPPLKFGGWAQQFFNRQRNGSAYNEATRGGSAKKENVQKRINVMIRDFEKHIDDAPVYQPKIPRPRGRRRNEDQLSA</sequence>
<organism evidence="2 3">
    <name type="scientific">Alicyclobacillus acidoterrestris (strain ATCC 49025 / DSM 3922 / CIP 106132 / NCIMB 13137 / GD3B)</name>
    <dbReference type="NCBI Taxonomy" id="1356854"/>
    <lineage>
        <taxon>Bacteria</taxon>
        <taxon>Bacillati</taxon>
        <taxon>Bacillota</taxon>
        <taxon>Bacilli</taxon>
        <taxon>Bacillales</taxon>
        <taxon>Alicyclobacillaceae</taxon>
        <taxon>Alicyclobacillus</taxon>
    </lineage>
</organism>
<reference evidence="3" key="1">
    <citation type="journal article" date="2022" name="G3 (Bethesda)">
        <title>Unveiling the complete genome sequence of Alicyclobacillus acidoterrestris DSM 3922T, a taint-producing strain.</title>
        <authorList>
            <person name="Leonardo I.C."/>
            <person name="Barreto Crespo M.T."/>
            <person name="Gaspar F.B."/>
        </authorList>
    </citation>
    <scope>NUCLEOTIDE SEQUENCE [LARGE SCALE GENOMIC DNA]</scope>
    <source>
        <strain evidence="3">DSM 3922</strain>
    </source>
</reference>
<dbReference type="RefSeq" id="WP_021296087.1">
    <property type="nucleotide sequence ID" value="NZ_AURB01000124.1"/>
</dbReference>
<dbReference type="STRING" id="1356854.N007_05215"/>